<evidence type="ECO:0000313" key="9">
    <source>
        <dbReference type="Proteomes" id="UP001497480"/>
    </source>
</evidence>
<evidence type="ECO:0000313" key="8">
    <source>
        <dbReference type="EMBL" id="CAL0302208.1"/>
    </source>
</evidence>
<name>A0AAV1VZ97_LUPLU</name>
<dbReference type="GO" id="GO:0005886">
    <property type="term" value="C:plasma membrane"/>
    <property type="evidence" value="ECO:0007669"/>
    <property type="project" value="UniProtKB-SubCell"/>
</dbReference>
<keyword evidence="6" id="KW-0472">Membrane</keyword>
<dbReference type="GO" id="GO:0048367">
    <property type="term" value="P:shoot system development"/>
    <property type="evidence" value="ECO:0007669"/>
    <property type="project" value="UniProtKB-ARBA"/>
</dbReference>
<evidence type="ECO:0000256" key="3">
    <source>
        <dbReference type="ARBA" id="ARBA00022475"/>
    </source>
</evidence>
<dbReference type="PANTHER" id="PTHR33102">
    <property type="entry name" value="DVL19-RELATED-RELATED"/>
    <property type="match status" value="1"/>
</dbReference>
<comment type="similarity">
    <text evidence="7">Belongs to the DVL/RTFL small polypeptides family.</text>
</comment>
<comment type="caution">
    <text evidence="8">The sequence shown here is derived from an EMBL/GenBank/DDBJ whole genome shotgun (WGS) entry which is preliminary data.</text>
</comment>
<evidence type="ECO:0000256" key="2">
    <source>
        <dbReference type="ARBA" id="ARBA00022473"/>
    </source>
</evidence>
<keyword evidence="2" id="KW-0217">Developmental protein</keyword>
<reference evidence="8 9" key="1">
    <citation type="submission" date="2024-03" db="EMBL/GenBank/DDBJ databases">
        <authorList>
            <person name="Martinez-Hernandez J."/>
        </authorList>
    </citation>
    <scope>NUCLEOTIDE SEQUENCE [LARGE SCALE GENOMIC DNA]</scope>
</reference>
<organism evidence="8 9">
    <name type="scientific">Lupinus luteus</name>
    <name type="common">European yellow lupine</name>
    <dbReference type="NCBI Taxonomy" id="3873"/>
    <lineage>
        <taxon>Eukaryota</taxon>
        <taxon>Viridiplantae</taxon>
        <taxon>Streptophyta</taxon>
        <taxon>Embryophyta</taxon>
        <taxon>Tracheophyta</taxon>
        <taxon>Spermatophyta</taxon>
        <taxon>Magnoliopsida</taxon>
        <taxon>eudicotyledons</taxon>
        <taxon>Gunneridae</taxon>
        <taxon>Pentapetalae</taxon>
        <taxon>rosids</taxon>
        <taxon>fabids</taxon>
        <taxon>Fabales</taxon>
        <taxon>Fabaceae</taxon>
        <taxon>Papilionoideae</taxon>
        <taxon>50 kb inversion clade</taxon>
        <taxon>genistoids sensu lato</taxon>
        <taxon>core genistoids</taxon>
        <taxon>Genisteae</taxon>
        <taxon>Lupinus</taxon>
    </lineage>
</organism>
<evidence type="ECO:0000256" key="4">
    <source>
        <dbReference type="ARBA" id="ARBA00022692"/>
    </source>
</evidence>
<evidence type="ECO:0000256" key="5">
    <source>
        <dbReference type="ARBA" id="ARBA00022989"/>
    </source>
</evidence>
<accession>A0AAV1VZ97</accession>
<keyword evidence="9" id="KW-1185">Reference proteome</keyword>
<sequence>MAQVQHFYKQTTKVPSKRKGYGFTNKCASLGKEQRARLYIIRRCATMLLCWYIEGDD</sequence>
<dbReference type="Pfam" id="PF08137">
    <property type="entry name" value="DVL"/>
    <property type="match status" value="1"/>
</dbReference>
<dbReference type="InterPro" id="IPR051525">
    <property type="entry name" value="DVL_RTFL_regulatory"/>
</dbReference>
<dbReference type="InterPro" id="IPR012552">
    <property type="entry name" value="DVL"/>
</dbReference>
<gene>
    <name evidence="8" type="ORF">LLUT_LOCUS3268</name>
</gene>
<keyword evidence="4" id="KW-0812">Transmembrane</keyword>
<dbReference type="EMBL" id="CAXHTB010000002">
    <property type="protein sequence ID" value="CAL0302208.1"/>
    <property type="molecule type" value="Genomic_DNA"/>
</dbReference>
<proteinExistence type="inferred from homology"/>
<protein>
    <submittedName>
        <fullName evidence="8">Uncharacterized protein</fullName>
    </submittedName>
</protein>
<keyword evidence="3" id="KW-1003">Cell membrane</keyword>
<dbReference type="Proteomes" id="UP001497480">
    <property type="component" value="Unassembled WGS sequence"/>
</dbReference>
<evidence type="ECO:0000256" key="7">
    <source>
        <dbReference type="ARBA" id="ARBA00024340"/>
    </source>
</evidence>
<evidence type="ECO:0000256" key="6">
    <source>
        <dbReference type="ARBA" id="ARBA00023136"/>
    </source>
</evidence>
<dbReference type="GO" id="GO:0008285">
    <property type="term" value="P:negative regulation of cell population proliferation"/>
    <property type="evidence" value="ECO:0007669"/>
    <property type="project" value="InterPro"/>
</dbReference>
<evidence type="ECO:0000256" key="1">
    <source>
        <dbReference type="ARBA" id="ARBA00004162"/>
    </source>
</evidence>
<dbReference type="AlphaFoldDB" id="A0AAV1VZ97"/>
<comment type="subcellular location">
    <subcellularLocation>
        <location evidence="1">Cell membrane</location>
        <topology evidence="1">Single-pass membrane protein</topology>
    </subcellularLocation>
</comment>
<keyword evidence="5" id="KW-1133">Transmembrane helix</keyword>